<organism evidence="2 3">
    <name type="scientific">Albimonas pacifica</name>
    <dbReference type="NCBI Taxonomy" id="1114924"/>
    <lineage>
        <taxon>Bacteria</taxon>
        <taxon>Pseudomonadati</taxon>
        <taxon>Pseudomonadota</taxon>
        <taxon>Alphaproteobacteria</taxon>
        <taxon>Rhodobacterales</taxon>
        <taxon>Paracoccaceae</taxon>
        <taxon>Albimonas</taxon>
    </lineage>
</organism>
<feature type="compositionally biased region" description="Pro residues" evidence="1">
    <location>
        <begin position="236"/>
        <end position="248"/>
    </location>
</feature>
<feature type="compositionally biased region" description="Low complexity" evidence="1">
    <location>
        <begin position="300"/>
        <end position="317"/>
    </location>
</feature>
<dbReference type="AlphaFoldDB" id="A0A1I3FQT6"/>
<name>A0A1I3FQT6_9RHOB</name>
<gene>
    <name evidence="2" type="ORF">SAMN05216258_104453</name>
</gene>
<dbReference type="RefSeq" id="WP_092859726.1">
    <property type="nucleotide sequence ID" value="NZ_FOQH01000004.1"/>
</dbReference>
<dbReference type="STRING" id="1114924.SAMN05216258_104453"/>
<evidence type="ECO:0000256" key="1">
    <source>
        <dbReference type="SAM" id="MobiDB-lite"/>
    </source>
</evidence>
<sequence>MMQGELQGRAIAGGPRARPATMRRALRLLAVVALLLAAFAPGASAQERIRLRAGEHAEFSRIALDVPQLGEWSIERNGRLVTVLFSDRELLFATEQIFPQRRISRVTSARSERARDGTRLILSMSCNCVAEAYEFRPGMLVMDIRAQPEETEAAAVQDQAGAGPDGRPQDPQQDGSGSGGGSGGDGGGGQNAASGSMEALAIHRPEPPPATSGSVLSQPVARADAGSETETRAAPDPAPTAAPAPPAEDGPSDAASITEAQRRLLEQLARAADQGLVQFRDPGGPDDPRIPQEEVAATEPAARPQDAPAPHAAADPHAPGDRRPQGPQDRQATDPSEGGAAPPPPAPQVQLDAQTVWDRDRRPATPRPATCPDDALLDPAPWRRSAEFYDRMGEIRARMMLEFDKADPRAALDLAWLQVGFGFGAEARQTLDQFVPEVREAALLRDLARVMDDDPPAPDGPLSQGAECPGRAGMWRLASRMTPSPAVLKEPAWRASVLDAFAELPIRLRRRAGPPLVEHLTALGELDFADAARLRLDRAPGDHGAPWLLAIGRLALARGEVERGETLLRDVSLTDGPEAAEAMLALADSLLGRRDTLPGDLVEDIALKAFEHQGTELGRRLLVAEILGRAGRDQLGEALQVIETELFAGGARAADLEAALRAILERARAADVGEYAYAEAIMRHRGLIREPEVFDPARIRVAREMTGIGLANVAIDLLGPALSRGGSEARLAAAAAEVTLDLPLDALRRLEGLEGDDAARLRARALLALGRDAEAFAEVAGALPEGSPERARLAWRAAIWPDAARLPGEDPRRLLAAWMAGEPPPDPGEVIARALDARPESAGAADAAPDPMVEAAAREAMFLSPPAVAEPPSLAAARRLIEASEAARARIEEALGGV</sequence>
<dbReference type="EMBL" id="FOQH01000004">
    <property type="protein sequence ID" value="SFI13593.1"/>
    <property type="molecule type" value="Genomic_DNA"/>
</dbReference>
<protein>
    <submittedName>
        <fullName evidence="2">Uncharacterized protein</fullName>
    </submittedName>
</protein>
<evidence type="ECO:0000313" key="3">
    <source>
        <dbReference type="Proteomes" id="UP000199377"/>
    </source>
</evidence>
<dbReference type="OrthoDB" id="7847197at2"/>
<proteinExistence type="predicted"/>
<feature type="compositionally biased region" description="Gly residues" evidence="1">
    <location>
        <begin position="176"/>
        <end position="190"/>
    </location>
</feature>
<dbReference type="Proteomes" id="UP000199377">
    <property type="component" value="Unassembled WGS sequence"/>
</dbReference>
<feature type="region of interest" description="Disordered" evidence="1">
    <location>
        <begin position="150"/>
        <end position="254"/>
    </location>
</feature>
<reference evidence="2 3" key="1">
    <citation type="submission" date="2016-10" db="EMBL/GenBank/DDBJ databases">
        <authorList>
            <person name="de Groot N.N."/>
        </authorList>
    </citation>
    <scope>NUCLEOTIDE SEQUENCE [LARGE SCALE GENOMIC DNA]</scope>
    <source>
        <strain evidence="2 3">CGMCC 1.11030</strain>
    </source>
</reference>
<accession>A0A1I3FQT6</accession>
<feature type="region of interest" description="Disordered" evidence="1">
    <location>
        <begin position="277"/>
        <end position="349"/>
    </location>
</feature>
<evidence type="ECO:0000313" key="2">
    <source>
        <dbReference type="EMBL" id="SFI13593.1"/>
    </source>
</evidence>
<keyword evidence="3" id="KW-1185">Reference proteome</keyword>